<dbReference type="Proteomes" id="UP001055072">
    <property type="component" value="Unassembled WGS sequence"/>
</dbReference>
<gene>
    <name evidence="1" type="ORF">BDY19DRAFT_863936</name>
</gene>
<name>A0ACB8U6Z3_9APHY</name>
<proteinExistence type="predicted"/>
<keyword evidence="2" id="KW-1185">Reference proteome</keyword>
<sequence>VWELLAEVEKSENYKVLLGTQPGENTSGDMKNTVYTCIGKALFLELYEIDRVLLASRVKKKFE</sequence>
<protein>
    <submittedName>
        <fullName evidence="1">Uncharacterized protein</fullName>
    </submittedName>
</protein>
<evidence type="ECO:0000313" key="1">
    <source>
        <dbReference type="EMBL" id="KAI0090051.1"/>
    </source>
</evidence>
<accession>A0ACB8U6Z3</accession>
<organism evidence="1 2">
    <name type="scientific">Irpex rosettiformis</name>
    <dbReference type="NCBI Taxonomy" id="378272"/>
    <lineage>
        <taxon>Eukaryota</taxon>
        <taxon>Fungi</taxon>
        <taxon>Dikarya</taxon>
        <taxon>Basidiomycota</taxon>
        <taxon>Agaricomycotina</taxon>
        <taxon>Agaricomycetes</taxon>
        <taxon>Polyporales</taxon>
        <taxon>Irpicaceae</taxon>
        <taxon>Irpex</taxon>
    </lineage>
</organism>
<dbReference type="EMBL" id="MU274909">
    <property type="protein sequence ID" value="KAI0090051.1"/>
    <property type="molecule type" value="Genomic_DNA"/>
</dbReference>
<evidence type="ECO:0000313" key="2">
    <source>
        <dbReference type="Proteomes" id="UP001055072"/>
    </source>
</evidence>
<feature type="non-terminal residue" evidence="1">
    <location>
        <position position="63"/>
    </location>
</feature>
<reference evidence="1" key="1">
    <citation type="journal article" date="2021" name="Environ. Microbiol.">
        <title>Gene family expansions and transcriptome signatures uncover fungal adaptations to wood decay.</title>
        <authorList>
            <person name="Hage H."/>
            <person name="Miyauchi S."/>
            <person name="Viragh M."/>
            <person name="Drula E."/>
            <person name="Min B."/>
            <person name="Chaduli D."/>
            <person name="Navarro D."/>
            <person name="Favel A."/>
            <person name="Norest M."/>
            <person name="Lesage-Meessen L."/>
            <person name="Balint B."/>
            <person name="Merenyi Z."/>
            <person name="de Eugenio L."/>
            <person name="Morin E."/>
            <person name="Martinez A.T."/>
            <person name="Baldrian P."/>
            <person name="Stursova M."/>
            <person name="Martinez M.J."/>
            <person name="Novotny C."/>
            <person name="Magnuson J.K."/>
            <person name="Spatafora J.W."/>
            <person name="Maurice S."/>
            <person name="Pangilinan J."/>
            <person name="Andreopoulos W."/>
            <person name="LaButti K."/>
            <person name="Hundley H."/>
            <person name="Na H."/>
            <person name="Kuo A."/>
            <person name="Barry K."/>
            <person name="Lipzen A."/>
            <person name="Henrissat B."/>
            <person name="Riley R."/>
            <person name="Ahrendt S."/>
            <person name="Nagy L.G."/>
            <person name="Grigoriev I.V."/>
            <person name="Martin F."/>
            <person name="Rosso M.N."/>
        </authorList>
    </citation>
    <scope>NUCLEOTIDE SEQUENCE</scope>
    <source>
        <strain evidence="1">CBS 384.51</strain>
    </source>
</reference>
<feature type="non-terminal residue" evidence="1">
    <location>
        <position position="1"/>
    </location>
</feature>
<comment type="caution">
    <text evidence="1">The sequence shown here is derived from an EMBL/GenBank/DDBJ whole genome shotgun (WGS) entry which is preliminary data.</text>
</comment>